<proteinExistence type="predicted"/>
<evidence type="ECO:0000256" key="1">
    <source>
        <dbReference type="SAM" id="MobiDB-lite"/>
    </source>
</evidence>
<gene>
    <name evidence="2" type="ORF">BDN70DRAFT_836229</name>
</gene>
<feature type="region of interest" description="Disordered" evidence="1">
    <location>
        <begin position="57"/>
        <end position="113"/>
    </location>
</feature>
<feature type="compositionally biased region" description="Polar residues" evidence="1">
    <location>
        <begin position="250"/>
        <end position="260"/>
    </location>
</feature>
<keyword evidence="3" id="KW-1185">Reference proteome</keyword>
<dbReference type="Proteomes" id="UP000807469">
    <property type="component" value="Unassembled WGS sequence"/>
</dbReference>
<name>A0A9P5YZH8_9AGAR</name>
<feature type="compositionally biased region" description="Polar residues" evidence="1">
    <location>
        <begin position="298"/>
        <end position="308"/>
    </location>
</feature>
<dbReference type="OrthoDB" id="3266915at2759"/>
<comment type="caution">
    <text evidence="2">The sequence shown here is derived from an EMBL/GenBank/DDBJ whole genome shotgun (WGS) entry which is preliminary data.</text>
</comment>
<reference evidence="2" key="1">
    <citation type="submission" date="2020-11" db="EMBL/GenBank/DDBJ databases">
        <authorList>
            <consortium name="DOE Joint Genome Institute"/>
            <person name="Ahrendt S."/>
            <person name="Riley R."/>
            <person name="Andreopoulos W."/>
            <person name="Labutti K."/>
            <person name="Pangilinan J."/>
            <person name="Ruiz-Duenas F.J."/>
            <person name="Barrasa J.M."/>
            <person name="Sanchez-Garcia M."/>
            <person name="Camarero S."/>
            <person name="Miyauchi S."/>
            <person name="Serrano A."/>
            <person name="Linde D."/>
            <person name="Babiker R."/>
            <person name="Drula E."/>
            <person name="Ayuso-Fernandez I."/>
            <person name="Pacheco R."/>
            <person name="Padilla G."/>
            <person name="Ferreira P."/>
            <person name="Barriuso J."/>
            <person name="Kellner H."/>
            <person name="Castanera R."/>
            <person name="Alfaro M."/>
            <person name="Ramirez L."/>
            <person name="Pisabarro A.G."/>
            <person name="Kuo A."/>
            <person name="Tritt A."/>
            <person name="Lipzen A."/>
            <person name="He G."/>
            <person name="Yan M."/>
            <person name="Ng V."/>
            <person name="Cullen D."/>
            <person name="Martin F."/>
            <person name="Rosso M.-N."/>
            <person name="Henrissat B."/>
            <person name="Hibbett D."/>
            <person name="Martinez A.T."/>
            <person name="Grigoriev I.V."/>
        </authorList>
    </citation>
    <scope>NUCLEOTIDE SEQUENCE</scope>
    <source>
        <strain evidence="2">CIRM-BRFM 674</strain>
    </source>
</reference>
<organism evidence="2 3">
    <name type="scientific">Pholiota conissans</name>
    <dbReference type="NCBI Taxonomy" id="109636"/>
    <lineage>
        <taxon>Eukaryota</taxon>
        <taxon>Fungi</taxon>
        <taxon>Dikarya</taxon>
        <taxon>Basidiomycota</taxon>
        <taxon>Agaricomycotina</taxon>
        <taxon>Agaricomycetes</taxon>
        <taxon>Agaricomycetidae</taxon>
        <taxon>Agaricales</taxon>
        <taxon>Agaricineae</taxon>
        <taxon>Strophariaceae</taxon>
        <taxon>Pholiota</taxon>
    </lineage>
</organism>
<sequence length="392" mass="42089">MAMTVNGKGKNAFPKTPFQPSSVQPLGGKQRILMTTSRPLGDKTPLPNRFGGNILFQTPLPGMSKLSKLNKGGTPDSVQRPSSMRKHIKQPRNSGGKAFETPVNNGNPWDVSDGGIVIPEVQPETTVEDEGDDKDEIEYGPPNTLDLPYAPPFDFELPDYKQVGKTLFQLAHSCYYDDAPLLPEPDFKAAELENIEWDMIPLPAIESDDPFYLARLESLTLPPAAKAGIARPRILARNAKPPTAKPVPQPSVTKAPSRTVATRPVHKPTSSTTSQKSTIPSATSSRSNSAASAKTVVPTVNSKPTVKPTTAALSRLASTRVVTSNTTAHPGGVRQPSSAIAPRKATEARRPHTALAVGTKAKGNPRVVPSVDEVIVFKDVGLEDDLDFKFDV</sequence>
<dbReference type="EMBL" id="MU155236">
    <property type="protein sequence ID" value="KAF9478354.1"/>
    <property type="molecule type" value="Genomic_DNA"/>
</dbReference>
<feature type="region of interest" description="Disordered" evidence="1">
    <location>
        <begin position="321"/>
        <end position="351"/>
    </location>
</feature>
<evidence type="ECO:0000313" key="2">
    <source>
        <dbReference type="EMBL" id="KAF9478354.1"/>
    </source>
</evidence>
<feature type="compositionally biased region" description="Low complexity" evidence="1">
    <location>
        <begin position="269"/>
        <end position="295"/>
    </location>
</feature>
<protein>
    <submittedName>
        <fullName evidence="2">Uncharacterized protein</fullName>
    </submittedName>
</protein>
<feature type="region of interest" description="Disordered" evidence="1">
    <location>
        <begin position="237"/>
        <end position="308"/>
    </location>
</feature>
<accession>A0A9P5YZH8</accession>
<feature type="region of interest" description="Disordered" evidence="1">
    <location>
        <begin position="1"/>
        <end position="30"/>
    </location>
</feature>
<dbReference type="AlphaFoldDB" id="A0A9P5YZH8"/>
<evidence type="ECO:0000313" key="3">
    <source>
        <dbReference type="Proteomes" id="UP000807469"/>
    </source>
</evidence>